<feature type="region of interest" description="Disordered" evidence="2">
    <location>
        <begin position="345"/>
        <end position="426"/>
    </location>
</feature>
<sequence>MASSQEIRRRSSAADRTPYDNPNPLSPPAAMAISTTFSPTPETALAQAKDDEISRQQQKNGTIGVEIADAESMPPPPRPFRELPPSRRYTHARAHSVASPTPRQANRLSLTLPIAPASRGESVRPLTSAGPPVTLSSKPPTPAQTPELPALEDANDFIIAIAAQERRVLELREELARAEANLTSLKAQWTSKESMQKRSAEIQSQALASPQRCQIPDVMTSPTRQSMDLDRRKLWLQSQQNSPATPTQSRRKVMRGGHARTLSLLSPARSDAEFNLHEDKAGIDSAMAQPLHERMVAPPGQHPTLSKRATWQPRSQTQPSGVFPLVEDFKLGLRAFVEDIRQITVGDEPINGPPPAARRRSVPPRATTSSHAARDHDATPTGLGRKPSTKSRVSSSLDAAKQGPKADGAIAIPERTKTNGKGKQFSWTPLGFDTLEDNDWANWDSPSSVKSSRWSGSTVHNGGLDEIESIPEKAEGPATTPLKTKRASQDTVLRNTKLDELLPSMVNRLSPSNLKRTANHLMDEWERSLTAPEVRDKENSV</sequence>
<feature type="domain" description="DUF4048" evidence="3">
    <location>
        <begin position="328"/>
        <end position="408"/>
    </location>
</feature>
<feature type="region of interest" description="Disordered" evidence="2">
    <location>
        <begin position="237"/>
        <end position="256"/>
    </location>
</feature>
<feature type="compositionally biased region" description="Polar residues" evidence="2">
    <location>
        <begin position="303"/>
        <end position="320"/>
    </location>
</feature>
<dbReference type="OrthoDB" id="4097086at2759"/>
<gene>
    <name evidence="4" type="ORF">ISF_01344</name>
</gene>
<dbReference type="Proteomes" id="UP000076744">
    <property type="component" value="Unassembled WGS sequence"/>
</dbReference>
<feature type="compositionally biased region" description="Polar residues" evidence="2">
    <location>
        <begin position="444"/>
        <end position="460"/>
    </location>
</feature>
<reference evidence="4 5" key="1">
    <citation type="journal article" date="2016" name="Genome Biol. Evol.">
        <title>Divergent and convergent evolution of fungal pathogenicity.</title>
        <authorList>
            <person name="Shang Y."/>
            <person name="Xiao G."/>
            <person name="Zheng P."/>
            <person name="Cen K."/>
            <person name="Zhan S."/>
            <person name="Wang C."/>
        </authorList>
    </citation>
    <scope>NUCLEOTIDE SEQUENCE [LARGE SCALE GENOMIC DNA]</scope>
    <source>
        <strain evidence="4 5">ARSEF 2679</strain>
    </source>
</reference>
<feature type="compositionally biased region" description="Polar residues" evidence="2">
    <location>
        <begin position="237"/>
        <end position="248"/>
    </location>
</feature>
<feature type="region of interest" description="Disordered" evidence="2">
    <location>
        <begin position="298"/>
        <end position="320"/>
    </location>
</feature>
<evidence type="ECO:0000259" key="3">
    <source>
        <dbReference type="Pfam" id="PF13257"/>
    </source>
</evidence>
<feature type="region of interest" description="Disordered" evidence="2">
    <location>
        <begin position="1"/>
        <end position="148"/>
    </location>
</feature>
<feature type="compositionally biased region" description="Basic and acidic residues" evidence="2">
    <location>
        <begin position="1"/>
        <end position="13"/>
    </location>
</feature>
<evidence type="ECO:0000313" key="4">
    <source>
        <dbReference type="EMBL" id="OAA72271.1"/>
    </source>
</evidence>
<name>A0A168D7Z0_CORFA</name>
<protein>
    <recommendedName>
        <fullName evidence="3">DUF4048 domain-containing protein</fullName>
    </recommendedName>
</protein>
<feature type="region of interest" description="Disordered" evidence="2">
    <location>
        <begin position="444"/>
        <end position="488"/>
    </location>
</feature>
<dbReference type="AlphaFoldDB" id="A0A168D7Z0"/>
<dbReference type="EMBL" id="AZHB01000002">
    <property type="protein sequence ID" value="OAA72271.1"/>
    <property type="molecule type" value="Genomic_DNA"/>
</dbReference>
<proteinExistence type="predicted"/>
<evidence type="ECO:0000256" key="1">
    <source>
        <dbReference type="SAM" id="Coils"/>
    </source>
</evidence>
<keyword evidence="1" id="KW-0175">Coiled coil</keyword>
<dbReference type="InterPro" id="IPR025122">
    <property type="entry name" value="DUF4048"/>
</dbReference>
<dbReference type="GeneID" id="30017636"/>
<accession>A0A168D7Z0</accession>
<evidence type="ECO:0000256" key="2">
    <source>
        <dbReference type="SAM" id="MobiDB-lite"/>
    </source>
</evidence>
<dbReference type="Pfam" id="PF13257">
    <property type="entry name" value="DUF4048"/>
    <property type="match status" value="1"/>
</dbReference>
<feature type="coiled-coil region" evidence="1">
    <location>
        <begin position="161"/>
        <end position="188"/>
    </location>
</feature>
<keyword evidence="5" id="KW-1185">Reference proteome</keyword>
<evidence type="ECO:0000313" key="5">
    <source>
        <dbReference type="Proteomes" id="UP000076744"/>
    </source>
</evidence>
<comment type="caution">
    <text evidence="4">The sequence shown here is derived from an EMBL/GenBank/DDBJ whole genome shotgun (WGS) entry which is preliminary data.</text>
</comment>
<organism evidence="4 5">
    <name type="scientific">Cordyceps fumosorosea (strain ARSEF 2679)</name>
    <name type="common">Isaria fumosorosea</name>
    <dbReference type="NCBI Taxonomy" id="1081104"/>
    <lineage>
        <taxon>Eukaryota</taxon>
        <taxon>Fungi</taxon>
        <taxon>Dikarya</taxon>
        <taxon>Ascomycota</taxon>
        <taxon>Pezizomycotina</taxon>
        <taxon>Sordariomycetes</taxon>
        <taxon>Hypocreomycetidae</taxon>
        <taxon>Hypocreales</taxon>
        <taxon>Cordycipitaceae</taxon>
        <taxon>Cordyceps</taxon>
    </lineage>
</organism>
<feature type="compositionally biased region" description="Polar residues" evidence="2">
    <location>
        <begin position="98"/>
        <end position="109"/>
    </location>
</feature>
<dbReference type="RefSeq" id="XP_018707717.1">
    <property type="nucleotide sequence ID" value="XM_018844951.1"/>
</dbReference>